<keyword evidence="3" id="KW-0540">Nuclease</keyword>
<dbReference type="PROSITE" id="PS50164">
    <property type="entry name" value="GIY_YIG"/>
    <property type="match status" value="1"/>
</dbReference>
<organism evidence="3 4">
    <name type="scientific">Salinimicrobium catena</name>
    <dbReference type="NCBI Taxonomy" id="390640"/>
    <lineage>
        <taxon>Bacteria</taxon>
        <taxon>Pseudomonadati</taxon>
        <taxon>Bacteroidota</taxon>
        <taxon>Flavobacteriia</taxon>
        <taxon>Flavobacteriales</taxon>
        <taxon>Flavobacteriaceae</taxon>
        <taxon>Salinimicrobium</taxon>
    </lineage>
</organism>
<dbReference type="Gene3D" id="3.40.1440.10">
    <property type="entry name" value="GIY-YIG endonuclease"/>
    <property type="match status" value="1"/>
</dbReference>
<dbReference type="PANTHER" id="PTHR34477:SF1">
    <property type="entry name" value="UPF0213 PROTEIN YHBQ"/>
    <property type="match status" value="1"/>
</dbReference>
<gene>
    <name evidence="3" type="ORF">SAMN04488034_10557</name>
</gene>
<keyword evidence="4" id="KW-1185">Reference proteome</keyword>
<protein>
    <submittedName>
        <fullName evidence="3">Predicted endonuclease, GIY-YIG superfamily</fullName>
    </submittedName>
</protein>
<keyword evidence="3" id="KW-0378">Hydrolase</keyword>
<dbReference type="STRING" id="390640.SAMN04488034_10557"/>
<dbReference type="Proteomes" id="UP000199448">
    <property type="component" value="Unassembled WGS sequence"/>
</dbReference>
<dbReference type="RefSeq" id="WP_093113584.1">
    <property type="nucleotide sequence ID" value="NZ_FNGG01000005.1"/>
</dbReference>
<dbReference type="AlphaFoldDB" id="A0A1H5NRW0"/>
<dbReference type="InterPro" id="IPR035901">
    <property type="entry name" value="GIY-YIG_endonuc_sf"/>
</dbReference>
<feature type="domain" description="GIY-YIG" evidence="2">
    <location>
        <begin position="2"/>
        <end position="77"/>
    </location>
</feature>
<comment type="similarity">
    <text evidence="1">Belongs to the UPF0213 family.</text>
</comment>
<dbReference type="Pfam" id="PF01541">
    <property type="entry name" value="GIY-YIG"/>
    <property type="match status" value="1"/>
</dbReference>
<accession>A0A1H5NRW0</accession>
<evidence type="ECO:0000256" key="1">
    <source>
        <dbReference type="ARBA" id="ARBA00007435"/>
    </source>
</evidence>
<keyword evidence="3" id="KW-0255">Endonuclease</keyword>
<proteinExistence type="inferred from homology"/>
<dbReference type="OrthoDB" id="1495241at2"/>
<dbReference type="SUPFAM" id="SSF82771">
    <property type="entry name" value="GIY-YIG endonuclease"/>
    <property type="match status" value="1"/>
</dbReference>
<sequence length="80" mass="9305">METWTVYLLKCSNNSVYVGCTSNLEQRIKEHNSGKVKSTQYRIPVSVTTKITFNDKYKAYNFEKYLKTGSGRAFLNKRLL</sequence>
<dbReference type="EMBL" id="FNUG01000005">
    <property type="protein sequence ID" value="SEF03537.1"/>
    <property type="molecule type" value="Genomic_DNA"/>
</dbReference>
<evidence type="ECO:0000313" key="4">
    <source>
        <dbReference type="Proteomes" id="UP000199448"/>
    </source>
</evidence>
<dbReference type="InterPro" id="IPR000305">
    <property type="entry name" value="GIY-YIG_endonuc"/>
</dbReference>
<evidence type="ECO:0000259" key="2">
    <source>
        <dbReference type="PROSITE" id="PS50164"/>
    </source>
</evidence>
<reference evidence="3 4" key="1">
    <citation type="submission" date="2016-10" db="EMBL/GenBank/DDBJ databases">
        <authorList>
            <person name="de Groot N.N."/>
        </authorList>
    </citation>
    <scope>NUCLEOTIDE SEQUENCE [LARGE SCALE GENOMIC DNA]</scope>
    <source>
        <strain evidence="3 4">DSM 23553</strain>
    </source>
</reference>
<dbReference type="InterPro" id="IPR050190">
    <property type="entry name" value="UPF0213_domain"/>
</dbReference>
<evidence type="ECO:0000313" key="3">
    <source>
        <dbReference type="EMBL" id="SEF03537.1"/>
    </source>
</evidence>
<dbReference type="PANTHER" id="PTHR34477">
    <property type="entry name" value="UPF0213 PROTEIN YHBQ"/>
    <property type="match status" value="1"/>
</dbReference>
<name>A0A1H5NRW0_9FLAO</name>
<dbReference type="GO" id="GO:0004519">
    <property type="term" value="F:endonuclease activity"/>
    <property type="evidence" value="ECO:0007669"/>
    <property type="project" value="UniProtKB-KW"/>
</dbReference>